<gene>
    <name evidence="2" type="ORF">H9X91_05300</name>
</gene>
<evidence type="ECO:0000313" key="2">
    <source>
        <dbReference type="EMBL" id="MBM6850853.1"/>
    </source>
</evidence>
<evidence type="ECO:0000256" key="1">
    <source>
        <dbReference type="SAM" id="Phobius"/>
    </source>
</evidence>
<keyword evidence="1" id="KW-1133">Transmembrane helix</keyword>
<dbReference type="RefSeq" id="WP_204803264.1">
    <property type="nucleotide sequence ID" value="NZ_JACSNX010000004.1"/>
</dbReference>
<keyword evidence="1" id="KW-0472">Membrane</keyword>
<proteinExistence type="predicted"/>
<keyword evidence="3" id="KW-1185">Reference proteome</keyword>
<name>A0ABS2FU44_9FIRM</name>
<dbReference type="EMBL" id="JACSNX010000004">
    <property type="protein sequence ID" value="MBM6850853.1"/>
    <property type="molecule type" value="Genomic_DNA"/>
</dbReference>
<accession>A0ABS2FU44</accession>
<comment type="caution">
    <text evidence="2">The sequence shown here is derived from an EMBL/GenBank/DDBJ whole genome shotgun (WGS) entry which is preliminary data.</text>
</comment>
<organism evidence="2 3">
    <name type="scientific">Oscillibacter valericigenes</name>
    <dbReference type="NCBI Taxonomy" id="351091"/>
    <lineage>
        <taxon>Bacteria</taxon>
        <taxon>Bacillati</taxon>
        <taxon>Bacillota</taxon>
        <taxon>Clostridia</taxon>
        <taxon>Eubacteriales</taxon>
        <taxon>Oscillospiraceae</taxon>
        <taxon>Oscillibacter</taxon>
    </lineage>
</organism>
<keyword evidence="1" id="KW-0812">Transmembrane</keyword>
<sequence>MGALGHALLSVLIVLVSGYLGCFMGIAGCIMATVAAAVGCIIYHLERRQENNKT</sequence>
<dbReference type="Proteomes" id="UP000719500">
    <property type="component" value="Unassembled WGS sequence"/>
</dbReference>
<reference evidence="2 3" key="1">
    <citation type="journal article" date="2021" name="Sci. Rep.">
        <title>The distribution of antibiotic resistance genes in chicken gut microbiota commensals.</title>
        <authorList>
            <person name="Juricova H."/>
            <person name="Matiasovicova J."/>
            <person name="Kubasova T."/>
            <person name="Cejkova D."/>
            <person name="Rychlik I."/>
        </authorList>
    </citation>
    <scope>NUCLEOTIDE SEQUENCE [LARGE SCALE GENOMIC DNA]</scope>
    <source>
        <strain evidence="2 3">An411</strain>
    </source>
</reference>
<feature type="transmembrane region" description="Helical" evidence="1">
    <location>
        <begin position="12"/>
        <end position="45"/>
    </location>
</feature>
<protein>
    <submittedName>
        <fullName evidence="2">Uncharacterized protein</fullName>
    </submittedName>
</protein>
<evidence type="ECO:0000313" key="3">
    <source>
        <dbReference type="Proteomes" id="UP000719500"/>
    </source>
</evidence>